<proteinExistence type="predicted"/>
<keyword evidence="1" id="KW-0732">Signal</keyword>
<evidence type="ECO:0000313" key="3">
    <source>
        <dbReference type="Proteomes" id="UP000295668"/>
    </source>
</evidence>
<accession>A0A4V3A039</accession>
<evidence type="ECO:0000256" key="1">
    <source>
        <dbReference type="SAM" id="SignalP"/>
    </source>
</evidence>
<keyword evidence="3" id="KW-1185">Reference proteome</keyword>
<dbReference type="EMBL" id="SJCY01000005">
    <property type="protein sequence ID" value="TDG36173.1"/>
    <property type="molecule type" value="Genomic_DNA"/>
</dbReference>
<reference evidence="2 3" key="1">
    <citation type="submission" date="2019-02" db="EMBL/GenBank/DDBJ databases">
        <title>Pedobacter sp. nov., a novel speices isolated from soil of pinguins habitat in Antarcitica.</title>
        <authorList>
            <person name="He R.-H."/>
        </authorList>
    </citation>
    <scope>NUCLEOTIDE SEQUENCE [LARGE SCALE GENOMIC DNA]</scope>
    <source>
        <strain evidence="2 3">E01020</strain>
    </source>
</reference>
<organism evidence="2 3">
    <name type="scientific">Pedobacter changchengzhani</name>
    <dbReference type="NCBI Taxonomy" id="2529274"/>
    <lineage>
        <taxon>Bacteria</taxon>
        <taxon>Pseudomonadati</taxon>
        <taxon>Bacteroidota</taxon>
        <taxon>Sphingobacteriia</taxon>
        <taxon>Sphingobacteriales</taxon>
        <taxon>Sphingobacteriaceae</taxon>
        <taxon>Pedobacter</taxon>
    </lineage>
</organism>
<dbReference type="Proteomes" id="UP000295668">
    <property type="component" value="Unassembled WGS sequence"/>
</dbReference>
<protein>
    <recommendedName>
        <fullName evidence="4">SGNH/GDSL hydrolase family protein</fullName>
    </recommendedName>
</protein>
<feature type="chain" id="PRO_5020278189" description="SGNH/GDSL hydrolase family protein" evidence="1">
    <location>
        <begin position="22"/>
        <end position="464"/>
    </location>
</feature>
<dbReference type="PROSITE" id="PS51257">
    <property type="entry name" value="PROKAR_LIPOPROTEIN"/>
    <property type="match status" value="1"/>
</dbReference>
<dbReference type="OrthoDB" id="2479530at2"/>
<comment type="caution">
    <text evidence="2">The sequence shown here is derived from an EMBL/GenBank/DDBJ whole genome shotgun (WGS) entry which is preliminary data.</text>
</comment>
<feature type="signal peptide" evidence="1">
    <location>
        <begin position="1"/>
        <end position="21"/>
    </location>
</feature>
<dbReference type="AlphaFoldDB" id="A0A4V3A039"/>
<dbReference type="RefSeq" id="WP_133262419.1">
    <property type="nucleotide sequence ID" value="NZ_SJCY01000005.1"/>
</dbReference>
<sequence length="464" mass="49250">MMKIKISILLGVALFFLVSCGKTDSGIVPQKPEVTTGNNNPVADPVDASGADYVPSNNIKVYIGGGDNATGAFLGYLGDTNGWPFVQQYADGYYINNFALNTDPLDATQNQRLTAMAGLFTNKNLFYETDEQRTDDASDEAKLAILKANGFKVNYAIINRGVVDSRLVALKTNGPITILGMGAPWQVNGDISSSTAGAIAWRDGIAKTDGSGIDGPLGLWIANTTNYREGSISGVKYAHKAGKIAMVMISPYQSNTPDALLSGSIDCVQKHEDAGASPDIWAVEYYAAQIKQYPVTPEKTTAGEPGQSLTGVAYYIIRHLNGKSKVALNTTLPNANIMANGSALTVKLPQNNGNVDFSIPLTISSNDDAWVDVCPLIMASADNDNYAISYVMNGVNITKGVLGKGFPCFNSFRLKGTSTNNLIIRVKSKAGVSANGLTNITLNLMSHAGLPTNKMSSLTIKCST</sequence>
<gene>
    <name evidence="2" type="ORF">EZJ43_09205</name>
</gene>
<evidence type="ECO:0008006" key="4">
    <source>
        <dbReference type="Google" id="ProtNLM"/>
    </source>
</evidence>
<evidence type="ECO:0000313" key="2">
    <source>
        <dbReference type="EMBL" id="TDG36173.1"/>
    </source>
</evidence>
<name>A0A4V3A039_9SPHI</name>